<keyword evidence="11 14" id="KW-0472">Membrane</keyword>
<evidence type="ECO:0000256" key="1">
    <source>
        <dbReference type="ARBA" id="ARBA00004389"/>
    </source>
</evidence>
<evidence type="ECO:0000256" key="5">
    <source>
        <dbReference type="ARBA" id="ARBA00022676"/>
    </source>
</evidence>
<comment type="caution">
    <text evidence="16">The sequence shown here is derived from an EMBL/GenBank/DDBJ whole genome shotgun (WGS) entry which is preliminary data.</text>
</comment>
<dbReference type="EMBL" id="JALJOQ010000140">
    <property type="protein sequence ID" value="KAK9794341.1"/>
    <property type="molecule type" value="Genomic_DNA"/>
</dbReference>
<evidence type="ECO:0000256" key="6">
    <source>
        <dbReference type="ARBA" id="ARBA00022679"/>
    </source>
</evidence>
<dbReference type="InterPro" id="IPR035518">
    <property type="entry name" value="DPG_synthase"/>
</dbReference>
<organism evidence="16 17">
    <name type="scientific">Symbiochloris irregularis</name>
    <dbReference type="NCBI Taxonomy" id="706552"/>
    <lineage>
        <taxon>Eukaryota</taxon>
        <taxon>Viridiplantae</taxon>
        <taxon>Chlorophyta</taxon>
        <taxon>core chlorophytes</taxon>
        <taxon>Trebouxiophyceae</taxon>
        <taxon>Trebouxiales</taxon>
        <taxon>Trebouxiaceae</taxon>
        <taxon>Symbiochloris</taxon>
    </lineage>
</organism>
<evidence type="ECO:0000256" key="12">
    <source>
        <dbReference type="ARBA" id="ARBA00045097"/>
    </source>
</evidence>
<comment type="pathway">
    <text evidence="2">Protein modification; protein glycosylation.</text>
</comment>
<comment type="subcellular location">
    <subcellularLocation>
        <location evidence="1">Endoplasmic reticulum membrane</location>
        <topology evidence="1">Single-pass membrane protein</topology>
    </subcellularLocation>
</comment>
<evidence type="ECO:0000256" key="7">
    <source>
        <dbReference type="ARBA" id="ARBA00022692"/>
    </source>
</evidence>
<dbReference type="SUPFAM" id="SSF53448">
    <property type="entry name" value="Nucleotide-diphospho-sugar transferases"/>
    <property type="match status" value="1"/>
</dbReference>
<reference evidence="16 17" key="1">
    <citation type="journal article" date="2024" name="Nat. Commun.">
        <title>Phylogenomics reveals the evolutionary origins of lichenization in chlorophyte algae.</title>
        <authorList>
            <person name="Puginier C."/>
            <person name="Libourel C."/>
            <person name="Otte J."/>
            <person name="Skaloud P."/>
            <person name="Haon M."/>
            <person name="Grisel S."/>
            <person name="Petersen M."/>
            <person name="Berrin J.G."/>
            <person name="Delaux P.M."/>
            <person name="Dal Grande F."/>
            <person name="Keller J."/>
        </authorList>
    </citation>
    <scope>NUCLEOTIDE SEQUENCE [LARGE SCALE GENOMIC DNA]</scope>
    <source>
        <strain evidence="16 17">SAG 2036</strain>
    </source>
</reference>
<evidence type="ECO:0000256" key="9">
    <source>
        <dbReference type="ARBA" id="ARBA00022968"/>
    </source>
</evidence>
<dbReference type="InterPro" id="IPR029044">
    <property type="entry name" value="Nucleotide-diphossugar_trans"/>
</dbReference>
<dbReference type="CDD" id="cd04188">
    <property type="entry name" value="DPG_synthase"/>
    <property type="match status" value="1"/>
</dbReference>
<evidence type="ECO:0000313" key="16">
    <source>
        <dbReference type="EMBL" id="KAK9794341.1"/>
    </source>
</evidence>
<dbReference type="Proteomes" id="UP001465755">
    <property type="component" value="Unassembled WGS sequence"/>
</dbReference>
<keyword evidence="6" id="KW-0808">Transferase</keyword>
<name>A0AAW1NTN2_9CHLO</name>
<dbReference type="AlphaFoldDB" id="A0AAW1NTN2"/>
<evidence type="ECO:0000256" key="3">
    <source>
        <dbReference type="ARBA" id="ARBA00006739"/>
    </source>
</evidence>
<keyword evidence="5" id="KW-0328">Glycosyltransferase</keyword>
<evidence type="ECO:0000256" key="8">
    <source>
        <dbReference type="ARBA" id="ARBA00022824"/>
    </source>
</evidence>
<gene>
    <name evidence="16" type="ORF">WJX73_005618</name>
</gene>
<dbReference type="GO" id="GO:0006487">
    <property type="term" value="P:protein N-linked glycosylation"/>
    <property type="evidence" value="ECO:0007669"/>
    <property type="project" value="TreeGrafter"/>
</dbReference>
<dbReference type="Pfam" id="PF00535">
    <property type="entry name" value="Glycos_transf_2"/>
    <property type="match status" value="1"/>
</dbReference>
<evidence type="ECO:0000259" key="15">
    <source>
        <dbReference type="Pfam" id="PF00535"/>
    </source>
</evidence>
<protein>
    <recommendedName>
        <fullName evidence="4">dolichyl-phosphate beta-glucosyltransferase</fullName>
        <ecNumber evidence="4">2.4.1.117</ecNumber>
    </recommendedName>
</protein>
<dbReference type="EC" id="2.4.1.117" evidence="4"/>
<keyword evidence="8" id="KW-0256">Endoplasmic reticulum</keyword>
<feature type="transmembrane region" description="Helical" evidence="14">
    <location>
        <begin position="229"/>
        <end position="246"/>
    </location>
</feature>
<evidence type="ECO:0000256" key="10">
    <source>
        <dbReference type="ARBA" id="ARBA00022989"/>
    </source>
</evidence>
<evidence type="ECO:0000256" key="2">
    <source>
        <dbReference type="ARBA" id="ARBA00004922"/>
    </source>
</evidence>
<evidence type="ECO:0000256" key="11">
    <source>
        <dbReference type="ARBA" id="ARBA00023136"/>
    </source>
</evidence>
<evidence type="ECO:0000313" key="17">
    <source>
        <dbReference type="Proteomes" id="UP001465755"/>
    </source>
</evidence>
<feature type="transmembrane region" description="Helical" evidence="14">
    <location>
        <begin position="6"/>
        <end position="23"/>
    </location>
</feature>
<keyword evidence="7 14" id="KW-0812">Transmembrane</keyword>
<evidence type="ECO:0000256" key="14">
    <source>
        <dbReference type="SAM" id="Phobius"/>
    </source>
</evidence>
<keyword evidence="10 14" id="KW-1133">Transmembrane helix</keyword>
<comment type="similarity">
    <text evidence="3">Belongs to the glycosyltransferase 2 family.</text>
</comment>
<evidence type="ECO:0000256" key="4">
    <source>
        <dbReference type="ARBA" id="ARBA00012583"/>
    </source>
</evidence>
<keyword evidence="17" id="KW-1185">Reference proteome</keyword>
<dbReference type="PANTHER" id="PTHR10859:SF91">
    <property type="entry name" value="DOLICHYL-PHOSPHATE BETA-GLUCOSYLTRANSFERASE"/>
    <property type="match status" value="1"/>
</dbReference>
<evidence type="ECO:0000256" key="13">
    <source>
        <dbReference type="SAM" id="MobiDB-lite"/>
    </source>
</evidence>
<feature type="region of interest" description="Disordered" evidence="13">
    <location>
        <begin position="182"/>
        <end position="204"/>
    </location>
</feature>
<dbReference type="GO" id="GO:0005789">
    <property type="term" value="C:endoplasmic reticulum membrane"/>
    <property type="evidence" value="ECO:0007669"/>
    <property type="project" value="UniProtKB-SubCell"/>
</dbReference>
<accession>A0AAW1NTN2</accession>
<sequence>MDWLMIAVICVAGTLGFGIRWTMDWFAQLNRDSLAKSAELVLENPTSLSKVANPSLYSEASKSLSLVVPAYNEESRLPSTLEETLRYLQGRRDSAGANFTYEIIVVDDGSRDGTVSKAFEYTRKYGFDAVRVLRLPVNRGKGYAVKAGMMVSRGVLLLMMDADGATRVSDLGKLEAELHKLTHPDRAGTSKDSSASSRQTGDSRLGMAVGSRAHLEQQALAKRHWLRNFLMRGFHLLVMLVAGGAVRDTQCGFKLFTREAAQLLYGNQRLQRWCFDVELLFLASRLGIPVAEVAVAWTEIPGSKIKATSILHMLWEMGAILDGVVPS</sequence>
<proteinExistence type="inferred from homology"/>
<feature type="domain" description="Glycosyltransferase 2-like" evidence="15">
    <location>
        <begin position="65"/>
        <end position="183"/>
    </location>
</feature>
<dbReference type="Gene3D" id="3.90.550.10">
    <property type="entry name" value="Spore Coat Polysaccharide Biosynthesis Protein SpsA, Chain A"/>
    <property type="match status" value="1"/>
</dbReference>
<comment type="catalytic activity">
    <reaction evidence="12">
        <text>a di-trans,poly-cis-dolichyl phosphate + UDP-alpha-D-glucose = a di-trans,poly-cis-dolichyl beta-D-glucosyl phosphate + UDP</text>
        <dbReference type="Rhea" id="RHEA:15401"/>
        <dbReference type="Rhea" id="RHEA-COMP:19498"/>
        <dbReference type="Rhea" id="RHEA-COMP:19502"/>
        <dbReference type="ChEBI" id="CHEBI:57525"/>
        <dbReference type="ChEBI" id="CHEBI:57683"/>
        <dbReference type="ChEBI" id="CHEBI:58223"/>
        <dbReference type="ChEBI" id="CHEBI:58885"/>
        <dbReference type="EC" id="2.4.1.117"/>
    </reaction>
    <physiologicalReaction direction="left-to-right" evidence="12">
        <dbReference type="Rhea" id="RHEA:15402"/>
    </physiologicalReaction>
</comment>
<feature type="compositionally biased region" description="Polar residues" evidence="13">
    <location>
        <begin position="190"/>
        <end position="202"/>
    </location>
</feature>
<dbReference type="InterPro" id="IPR001173">
    <property type="entry name" value="Glyco_trans_2-like"/>
</dbReference>
<keyword evidence="9" id="KW-0735">Signal-anchor</keyword>
<dbReference type="GO" id="GO:0004581">
    <property type="term" value="F:dolichyl-phosphate beta-glucosyltransferase activity"/>
    <property type="evidence" value="ECO:0007669"/>
    <property type="project" value="UniProtKB-EC"/>
</dbReference>
<dbReference type="PANTHER" id="PTHR10859">
    <property type="entry name" value="GLYCOSYL TRANSFERASE"/>
    <property type="match status" value="1"/>
</dbReference>